<dbReference type="EMBL" id="JAXCGZ010015300">
    <property type="protein sequence ID" value="KAK7070581.1"/>
    <property type="molecule type" value="Genomic_DNA"/>
</dbReference>
<dbReference type="Proteomes" id="UP001381693">
    <property type="component" value="Unassembled WGS sequence"/>
</dbReference>
<keyword evidence="2" id="KW-1185">Reference proteome</keyword>
<dbReference type="Pfam" id="PF10210">
    <property type="entry name" value="MRP-S32"/>
    <property type="match status" value="1"/>
</dbReference>
<proteinExistence type="predicted"/>
<reference evidence="1 2" key="1">
    <citation type="submission" date="2023-11" db="EMBL/GenBank/DDBJ databases">
        <title>Halocaridina rubra genome assembly.</title>
        <authorList>
            <person name="Smith C."/>
        </authorList>
    </citation>
    <scope>NUCLEOTIDE SEQUENCE [LARGE SCALE GENOMIC DNA]</scope>
    <source>
        <strain evidence="1">EP-1</strain>
        <tissue evidence="1">Whole</tissue>
    </source>
</reference>
<name>A0AAN8ZVW4_HALRR</name>
<accession>A0AAN8ZVW4</accession>
<evidence type="ECO:0000313" key="2">
    <source>
        <dbReference type="Proteomes" id="UP001381693"/>
    </source>
</evidence>
<dbReference type="InterPro" id="IPR019346">
    <property type="entry name" value="Ribosomal_mL42"/>
</dbReference>
<protein>
    <submittedName>
        <fullName evidence="1">Uncharacterized protein</fullName>
    </submittedName>
</protein>
<comment type="caution">
    <text evidence="1">The sequence shown here is derived from an EMBL/GenBank/DDBJ whole genome shotgun (WGS) entry which is preliminary data.</text>
</comment>
<evidence type="ECO:0000313" key="1">
    <source>
        <dbReference type="EMBL" id="KAK7070581.1"/>
    </source>
</evidence>
<gene>
    <name evidence="1" type="ORF">SK128_007742</name>
</gene>
<sequence length="69" mass="8441">MPLPEGPAEPDTILKIQSSQEMKKLFRQSHPFFINKELRELTYTTKHRWYPRPQKRFAKKNPPRDREYL</sequence>
<organism evidence="1 2">
    <name type="scientific">Halocaridina rubra</name>
    <name type="common">Hawaiian red shrimp</name>
    <dbReference type="NCBI Taxonomy" id="373956"/>
    <lineage>
        <taxon>Eukaryota</taxon>
        <taxon>Metazoa</taxon>
        <taxon>Ecdysozoa</taxon>
        <taxon>Arthropoda</taxon>
        <taxon>Crustacea</taxon>
        <taxon>Multicrustacea</taxon>
        <taxon>Malacostraca</taxon>
        <taxon>Eumalacostraca</taxon>
        <taxon>Eucarida</taxon>
        <taxon>Decapoda</taxon>
        <taxon>Pleocyemata</taxon>
        <taxon>Caridea</taxon>
        <taxon>Atyoidea</taxon>
        <taxon>Atyidae</taxon>
        <taxon>Halocaridina</taxon>
    </lineage>
</organism>
<dbReference type="AlphaFoldDB" id="A0AAN8ZVW4"/>